<reference evidence="2" key="1">
    <citation type="journal article" date="2014" name="Int. J. Syst. Evol. Microbiol.">
        <title>Complete genome sequence of Corynebacterium casei LMG S-19264T (=DSM 44701T), isolated from a smear-ripened cheese.</title>
        <authorList>
            <consortium name="US DOE Joint Genome Institute (JGI-PGF)"/>
            <person name="Walter F."/>
            <person name="Albersmeier A."/>
            <person name="Kalinowski J."/>
            <person name="Ruckert C."/>
        </authorList>
    </citation>
    <scope>NUCLEOTIDE SEQUENCE</scope>
    <source>
        <strain evidence="2">JCM 4988</strain>
    </source>
</reference>
<dbReference type="InterPro" id="IPR000073">
    <property type="entry name" value="AB_hydrolase_1"/>
</dbReference>
<keyword evidence="3" id="KW-1185">Reference proteome</keyword>
<dbReference type="Gene3D" id="3.40.50.1820">
    <property type="entry name" value="alpha/beta hydrolase"/>
    <property type="match status" value="1"/>
</dbReference>
<accession>A0A918UPI7</accession>
<dbReference type="EMBL" id="BMWG01000003">
    <property type="protein sequence ID" value="GGZ25113.1"/>
    <property type="molecule type" value="Genomic_DNA"/>
</dbReference>
<evidence type="ECO:0000313" key="2">
    <source>
        <dbReference type="EMBL" id="GGZ25113.1"/>
    </source>
</evidence>
<gene>
    <name evidence="2" type="ORF">GCM10010387_18240</name>
</gene>
<name>A0A918UPI7_9ACTN</name>
<organism evidence="2 3">
    <name type="scientific">Streptomyces inusitatus</name>
    <dbReference type="NCBI Taxonomy" id="68221"/>
    <lineage>
        <taxon>Bacteria</taxon>
        <taxon>Bacillati</taxon>
        <taxon>Actinomycetota</taxon>
        <taxon>Actinomycetes</taxon>
        <taxon>Kitasatosporales</taxon>
        <taxon>Streptomycetaceae</taxon>
        <taxon>Streptomyces</taxon>
    </lineage>
</organism>
<dbReference type="PRINTS" id="PR00111">
    <property type="entry name" value="ABHYDROLASE"/>
</dbReference>
<evidence type="ECO:0000313" key="3">
    <source>
        <dbReference type="Proteomes" id="UP000630936"/>
    </source>
</evidence>
<dbReference type="InterPro" id="IPR029058">
    <property type="entry name" value="AB_hydrolase_fold"/>
</dbReference>
<evidence type="ECO:0000259" key="1">
    <source>
        <dbReference type="Pfam" id="PF12697"/>
    </source>
</evidence>
<dbReference type="PANTHER" id="PTHR43798:SF5">
    <property type="entry name" value="MONOACYLGLYCEROL LIPASE ABHD6"/>
    <property type="match status" value="1"/>
</dbReference>
<dbReference type="SUPFAM" id="SSF53474">
    <property type="entry name" value="alpha/beta-Hydrolases"/>
    <property type="match status" value="1"/>
</dbReference>
<sequence length="266" mass="27982">MPVSELTYRGSDGCPLHAEVTGTGPSPVILLHGGGPDHRSLLPLAARLPPGHTAILPDIRGWGRSVCADPARHTWSRYADDVTALLDALGHERAVLAGTGLGGTIALRTALEHPGRVRAIAVISVEDIEDDEAKEAERLFFERFAARVRTEGLAAAWAPVLPALAPLIGELVREAVPRSDPASVAAFCALGEDRAFREVAELRAITAPALIVPGTDARHPTALAEEVARTLPYGRLAPVAISAELRTAEDLGAAIGPLLAEFLAEL</sequence>
<reference evidence="2" key="2">
    <citation type="submission" date="2020-09" db="EMBL/GenBank/DDBJ databases">
        <authorList>
            <person name="Sun Q."/>
            <person name="Ohkuma M."/>
        </authorList>
    </citation>
    <scope>NUCLEOTIDE SEQUENCE</scope>
    <source>
        <strain evidence="2">JCM 4988</strain>
    </source>
</reference>
<dbReference type="GO" id="GO:0047372">
    <property type="term" value="F:monoacylglycerol lipase activity"/>
    <property type="evidence" value="ECO:0007669"/>
    <property type="project" value="TreeGrafter"/>
</dbReference>
<dbReference type="Pfam" id="PF12697">
    <property type="entry name" value="Abhydrolase_6"/>
    <property type="match status" value="1"/>
</dbReference>
<dbReference type="PANTHER" id="PTHR43798">
    <property type="entry name" value="MONOACYLGLYCEROL LIPASE"/>
    <property type="match status" value="1"/>
</dbReference>
<protein>
    <recommendedName>
        <fullName evidence="1">AB hydrolase-1 domain-containing protein</fullName>
    </recommendedName>
</protein>
<proteinExistence type="predicted"/>
<dbReference type="GO" id="GO:0016020">
    <property type="term" value="C:membrane"/>
    <property type="evidence" value="ECO:0007669"/>
    <property type="project" value="TreeGrafter"/>
</dbReference>
<dbReference type="GO" id="GO:0046464">
    <property type="term" value="P:acylglycerol catabolic process"/>
    <property type="evidence" value="ECO:0007669"/>
    <property type="project" value="TreeGrafter"/>
</dbReference>
<feature type="domain" description="AB hydrolase-1" evidence="1">
    <location>
        <begin position="28"/>
        <end position="236"/>
    </location>
</feature>
<dbReference type="AlphaFoldDB" id="A0A918UPI7"/>
<dbReference type="Proteomes" id="UP000630936">
    <property type="component" value="Unassembled WGS sequence"/>
</dbReference>
<comment type="caution">
    <text evidence="2">The sequence shown here is derived from an EMBL/GenBank/DDBJ whole genome shotgun (WGS) entry which is preliminary data.</text>
</comment>
<dbReference type="InterPro" id="IPR050266">
    <property type="entry name" value="AB_hydrolase_sf"/>
</dbReference>